<protein>
    <submittedName>
        <fullName evidence="2">DUF934 domain-containing protein</fullName>
    </submittedName>
</protein>
<feature type="compositionally biased region" description="Low complexity" evidence="1">
    <location>
        <begin position="9"/>
        <end position="36"/>
    </location>
</feature>
<keyword evidence="3" id="KW-1185">Reference proteome</keyword>
<feature type="region of interest" description="Disordered" evidence="1">
    <location>
        <begin position="1"/>
        <end position="36"/>
    </location>
</feature>
<dbReference type="EMBL" id="JARVII010000004">
    <property type="protein sequence ID" value="MDG9698753.1"/>
    <property type="molecule type" value="Genomic_DNA"/>
</dbReference>
<organism evidence="2 3">
    <name type="scientific">Ottowia cancrivicina</name>
    <dbReference type="NCBI Taxonomy" id="3040346"/>
    <lineage>
        <taxon>Bacteria</taxon>
        <taxon>Pseudomonadati</taxon>
        <taxon>Pseudomonadota</taxon>
        <taxon>Betaproteobacteria</taxon>
        <taxon>Burkholderiales</taxon>
        <taxon>Comamonadaceae</taxon>
        <taxon>Ottowia</taxon>
    </lineage>
</organism>
<evidence type="ECO:0000313" key="3">
    <source>
        <dbReference type="Proteomes" id="UP001237156"/>
    </source>
</evidence>
<reference evidence="2 3" key="1">
    <citation type="submission" date="2023-04" db="EMBL/GenBank/DDBJ databases">
        <title>Ottowia paracancer sp. nov., isolated from human stomach.</title>
        <authorList>
            <person name="Song Y."/>
        </authorList>
    </citation>
    <scope>NUCLEOTIDE SEQUENCE [LARGE SCALE GENOMIC DNA]</scope>
    <source>
        <strain evidence="2 3">10c7w1</strain>
    </source>
</reference>
<dbReference type="AlphaFoldDB" id="A0AAW6RIH1"/>
<accession>A0AAW6RIH1</accession>
<comment type="caution">
    <text evidence="2">The sequence shown here is derived from an EMBL/GenBank/DDBJ whole genome shotgun (WGS) entry which is preliminary data.</text>
</comment>
<gene>
    <name evidence="2" type="ORF">QB898_03290</name>
</gene>
<dbReference type="InterPro" id="IPR008318">
    <property type="entry name" value="UCP030820"/>
</dbReference>
<dbReference type="Pfam" id="PF06073">
    <property type="entry name" value="DUF934"/>
    <property type="match status" value="1"/>
</dbReference>
<name>A0AAW6RIH1_9BURK</name>
<evidence type="ECO:0000256" key="1">
    <source>
        <dbReference type="SAM" id="MobiDB-lite"/>
    </source>
</evidence>
<dbReference type="Proteomes" id="UP001237156">
    <property type="component" value="Unassembled WGS sequence"/>
</dbReference>
<sequence>MKETIRIVAPAESEAPAGSAAENPAENTAENASESAACASAAPAPGVLQIANDADVLALAAEGALQGVTCIELNFPKFTDGRAYSQAVLLRRRLGFTGELRATGDVLIDQLLLMQRSGFTSAVLAAGVNAEAAPRQFVVFDEFYQGDAQQPRPHFAREAE</sequence>
<proteinExistence type="predicted"/>
<evidence type="ECO:0000313" key="2">
    <source>
        <dbReference type="EMBL" id="MDG9698753.1"/>
    </source>
</evidence>
<dbReference type="RefSeq" id="WP_279523774.1">
    <property type="nucleotide sequence ID" value="NZ_JARVII010000004.1"/>
</dbReference>